<dbReference type="Pfam" id="PF05170">
    <property type="entry name" value="AsmA"/>
    <property type="match status" value="1"/>
</dbReference>
<dbReference type="EMBL" id="BLAU01000001">
    <property type="protein sequence ID" value="GET22516.1"/>
    <property type="molecule type" value="Genomic_DNA"/>
</dbReference>
<name>A0A2P8CAD1_9BACT</name>
<dbReference type="Proteomes" id="UP000240621">
    <property type="component" value="Unassembled WGS sequence"/>
</dbReference>
<accession>A0A2P8CAD1</accession>
<evidence type="ECO:0000313" key="5">
    <source>
        <dbReference type="Proteomes" id="UP000396862"/>
    </source>
</evidence>
<dbReference type="AlphaFoldDB" id="A0A2P8CAD1"/>
<sequence>MKKALIIIGVVVVVLLAAMIAVPLIFKDQIYKKALDKANEMVDAKVELDGANLSLFKSFPKVYAELNGLRIIGKGDFSNDTLVSVGSVATTINLSSLWHMDKGIDVNEIIVDNPKVALKVNKAGKSNWDITTPSEQPGTTDTTASEMQLNLDKISVHNLSLSYTDESTPMSFSMNEGDFNLSGTMDGANSTLKTDAQVKNITFDYQGSRYAKDISLDMKTVLTANFDKMKFAVAENETHINKLPLKIDGSFALADSSYDFDLKFSSPGSGFNELLGFVPEEYQSYLKGVQTKGDVAFGGFVKGAYTENSYPAFGIDLKLDNGWLKYPDLPKAVENINLAASVKKPEGDLDLMTVDVNKFEANAAGNPVSANLSIAHPMSDMQLKGKLNGKVDFATVSQALPMDSMDIRGLLNADVQFNGPYSAIDKQQYDKFETEGKIQLKGFRMASKDLPMPVSISSADMTMNSRSISLASLKGNMGRSDFSASGSLSNYWPYILKDKTLKGNLNVNSNLLDVNQLMASMATTDTTKTDTTKMEAIQVPDHIDFTMQASINKILYDNMVITGTKGQVIVRNKKLLLDGLNMNMLNGQVTMAGSYETPQPQKPKFDFNLKIKGFDIPQAYRSLSTVRTMLPIASNSTGEFSTGMSISGFLNKNMEPVFQSFNGNGDISTSNIQIVGAKVFQEIGKYFKKDKFDKVDIDNFATKFKIVNGGLDVSPFKTKIAGQEAVVSGHQTVSQDLDYKIDFKVNKTDLSGDINKYLGFVPGTENIQKLPVGVTIGGTFKKPDVKVDLNDAKKLVEQEFKKSSKKQIQDAAKKLGNELNKLFK</sequence>
<keyword evidence="5" id="KW-1185">Reference proteome</keyword>
<feature type="domain" description="AsmA" evidence="1">
    <location>
        <begin position="1"/>
        <end position="171"/>
    </location>
</feature>
<dbReference type="OrthoDB" id="596403at2"/>
<dbReference type="PANTHER" id="PTHR30441">
    <property type="entry name" value="DUF748 DOMAIN-CONTAINING PROTEIN"/>
    <property type="match status" value="1"/>
</dbReference>
<proteinExistence type="predicted"/>
<dbReference type="GO" id="GO:0005886">
    <property type="term" value="C:plasma membrane"/>
    <property type="evidence" value="ECO:0007669"/>
    <property type="project" value="TreeGrafter"/>
</dbReference>
<evidence type="ECO:0000259" key="1">
    <source>
        <dbReference type="Pfam" id="PF05170"/>
    </source>
</evidence>
<organism evidence="3 4">
    <name type="scientific">Prolixibacter denitrificans</name>
    <dbReference type="NCBI Taxonomy" id="1541063"/>
    <lineage>
        <taxon>Bacteria</taxon>
        <taxon>Pseudomonadati</taxon>
        <taxon>Bacteroidota</taxon>
        <taxon>Bacteroidia</taxon>
        <taxon>Marinilabiliales</taxon>
        <taxon>Prolixibacteraceae</taxon>
        <taxon>Prolixibacter</taxon>
    </lineage>
</organism>
<evidence type="ECO:0000313" key="4">
    <source>
        <dbReference type="Proteomes" id="UP000240621"/>
    </source>
</evidence>
<dbReference type="Proteomes" id="UP000396862">
    <property type="component" value="Unassembled WGS sequence"/>
</dbReference>
<evidence type="ECO:0000313" key="3">
    <source>
        <dbReference type="EMBL" id="PSK81919.1"/>
    </source>
</evidence>
<dbReference type="EMBL" id="PYGC01000007">
    <property type="protein sequence ID" value="PSK81919.1"/>
    <property type="molecule type" value="Genomic_DNA"/>
</dbReference>
<dbReference type="InterPro" id="IPR007844">
    <property type="entry name" value="AsmA"/>
</dbReference>
<gene>
    <name evidence="3" type="ORF">CLV93_10726</name>
    <name evidence="2" type="ORF">JCM18694_27620</name>
</gene>
<protein>
    <submittedName>
        <fullName evidence="3">AsmA-like protein</fullName>
    </submittedName>
    <submittedName>
        <fullName evidence="2">Membrane protein</fullName>
    </submittedName>
</protein>
<dbReference type="PANTHER" id="PTHR30441:SF8">
    <property type="entry name" value="DUF748 DOMAIN-CONTAINING PROTEIN"/>
    <property type="match status" value="1"/>
</dbReference>
<dbReference type="RefSeq" id="WP_106542731.1">
    <property type="nucleotide sequence ID" value="NZ_BLAU01000001.1"/>
</dbReference>
<dbReference type="InterPro" id="IPR052894">
    <property type="entry name" value="AsmA-related"/>
</dbReference>
<reference evidence="3 4" key="1">
    <citation type="submission" date="2018-03" db="EMBL/GenBank/DDBJ databases">
        <title>Genomic Encyclopedia of Archaeal and Bacterial Type Strains, Phase II (KMG-II): from individual species to whole genera.</title>
        <authorList>
            <person name="Goeker M."/>
        </authorList>
    </citation>
    <scope>NUCLEOTIDE SEQUENCE [LARGE SCALE GENOMIC DNA]</scope>
    <source>
        <strain evidence="3 4">DSM 27267</strain>
    </source>
</reference>
<evidence type="ECO:0000313" key="2">
    <source>
        <dbReference type="EMBL" id="GET22516.1"/>
    </source>
</evidence>
<comment type="caution">
    <text evidence="3">The sequence shown here is derived from an EMBL/GenBank/DDBJ whole genome shotgun (WGS) entry which is preliminary data.</text>
</comment>
<dbReference type="GO" id="GO:0090313">
    <property type="term" value="P:regulation of protein targeting to membrane"/>
    <property type="evidence" value="ECO:0007669"/>
    <property type="project" value="TreeGrafter"/>
</dbReference>
<reference evidence="2 5" key="2">
    <citation type="submission" date="2019-10" db="EMBL/GenBank/DDBJ databases">
        <title>Prolixibacter strains distinguished by the presence of nitrate reductase genes were adept at nitrate-dependent anaerobic corrosion of metallic iron and carbon steel.</title>
        <authorList>
            <person name="Iino T."/>
            <person name="Shono N."/>
            <person name="Ito K."/>
            <person name="Nakamura R."/>
            <person name="Sueoka K."/>
            <person name="Harayama S."/>
            <person name="Ohkuma M."/>
        </authorList>
    </citation>
    <scope>NUCLEOTIDE SEQUENCE [LARGE SCALE GENOMIC DNA]</scope>
    <source>
        <strain evidence="2 5">MIC1-1</strain>
    </source>
</reference>